<dbReference type="OrthoDB" id="121853at2"/>
<protein>
    <submittedName>
        <fullName evidence="1">Uncharacterized protein</fullName>
    </submittedName>
</protein>
<evidence type="ECO:0000313" key="1">
    <source>
        <dbReference type="EMBL" id="SEG38950.1"/>
    </source>
</evidence>
<dbReference type="Proteomes" id="UP000236728">
    <property type="component" value="Unassembled WGS sequence"/>
</dbReference>
<keyword evidence="2" id="KW-1185">Reference proteome</keyword>
<accession>A0A1H5ZS01</accession>
<organism evidence="1 2">
    <name type="scientific">Bryocella elongata</name>
    <dbReference type="NCBI Taxonomy" id="863522"/>
    <lineage>
        <taxon>Bacteria</taxon>
        <taxon>Pseudomonadati</taxon>
        <taxon>Acidobacteriota</taxon>
        <taxon>Terriglobia</taxon>
        <taxon>Terriglobales</taxon>
        <taxon>Acidobacteriaceae</taxon>
        <taxon>Bryocella</taxon>
    </lineage>
</organism>
<gene>
    <name evidence="1" type="ORF">SAMN05421819_2842</name>
</gene>
<evidence type="ECO:0000313" key="2">
    <source>
        <dbReference type="Proteomes" id="UP000236728"/>
    </source>
</evidence>
<dbReference type="AlphaFoldDB" id="A0A1H5ZS01"/>
<name>A0A1H5ZS01_9BACT</name>
<dbReference type="RefSeq" id="WP_103933697.1">
    <property type="nucleotide sequence ID" value="NZ_FNVA01000004.1"/>
</dbReference>
<dbReference type="EMBL" id="FNVA01000004">
    <property type="protein sequence ID" value="SEG38950.1"/>
    <property type="molecule type" value="Genomic_DNA"/>
</dbReference>
<sequence>MQNSHRITLNDLLKQEGRSFEEMAEAVLFGDENALALCDEQCEVEPDGTCPHGCPSFLRAAGII</sequence>
<proteinExistence type="predicted"/>
<reference evidence="1 2" key="1">
    <citation type="submission" date="2016-10" db="EMBL/GenBank/DDBJ databases">
        <authorList>
            <person name="de Groot N.N."/>
        </authorList>
    </citation>
    <scope>NUCLEOTIDE SEQUENCE [LARGE SCALE GENOMIC DNA]</scope>
    <source>
        <strain evidence="1 2">DSM 22489</strain>
    </source>
</reference>